<reference evidence="4 5" key="1">
    <citation type="submission" date="2016-10" db="EMBL/GenBank/DDBJ databases">
        <authorList>
            <person name="de Groot N.N."/>
        </authorList>
    </citation>
    <scope>NUCLEOTIDE SEQUENCE [LARGE SCALE GENOMIC DNA]</scope>
    <source>
        <strain evidence="4 5">DSM 27078</strain>
    </source>
</reference>
<dbReference type="NCBIfam" id="TIGR04183">
    <property type="entry name" value="Por_Secre_tail"/>
    <property type="match status" value="1"/>
</dbReference>
<dbReference type="Proteomes" id="UP000198648">
    <property type="component" value="Unassembled WGS sequence"/>
</dbReference>
<feature type="signal peptide" evidence="2">
    <location>
        <begin position="1"/>
        <end position="18"/>
    </location>
</feature>
<dbReference type="RefSeq" id="WP_091464903.1">
    <property type="nucleotide sequence ID" value="NZ_FOEI01000001.1"/>
</dbReference>
<feature type="domain" description="Secretion system C-terminal sorting" evidence="3">
    <location>
        <begin position="209"/>
        <end position="277"/>
    </location>
</feature>
<dbReference type="Pfam" id="PF18962">
    <property type="entry name" value="Por_Secre_tail"/>
    <property type="match status" value="1"/>
</dbReference>
<name>A0A1H8ZB90_9FLAO</name>
<dbReference type="STRING" id="1299341.SAMN05444005_101594"/>
<evidence type="ECO:0000259" key="3">
    <source>
        <dbReference type="Pfam" id="PF18962"/>
    </source>
</evidence>
<evidence type="ECO:0000313" key="5">
    <source>
        <dbReference type="Proteomes" id="UP000198648"/>
    </source>
</evidence>
<dbReference type="InterPro" id="IPR026444">
    <property type="entry name" value="Secre_tail"/>
</dbReference>
<protein>
    <submittedName>
        <fullName evidence="4">Por secretion system C-terminal sorting domain-containing protein</fullName>
    </submittedName>
</protein>
<keyword evidence="5" id="KW-1185">Reference proteome</keyword>
<dbReference type="Gene3D" id="2.60.120.260">
    <property type="entry name" value="Galactose-binding domain-like"/>
    <property type="match status" value="1"/>
</dbReference>
<evidence type="ECO:0000256" key="2">
    <source>
        <dbReference type="SAM" id="SignalP"/>
    </source>
</evidence>
<proteinExistence type="predicted"/>
<organism evidence="4 5">
    <name type="scientific">Flavobacterium urocaniciphilum</name>
    <dbReference type="NCBI Taxonomy" id="1299341"/>
    <lineage>
        <taxon>Bacteria</taxon>
        <taxon>Pseudomonadati</taxon>
        <taxon>Bacteroidota</taxon>
        <taxon>Flavobacteriia</taxon>
        <taxon>Flavobacteriales</taxon>
        <taxon>Flavobacteriaceae</taxon>
        <taxon>Flavobacterium</taxon>
    </lineage>
</organism>
<keyword evidence="1 2" id="KW-0732">Signal</keyword>
<dbReference type="AlphaFoldDB" id="A0A1H8ZB90"/>
<feature type="chain" id="PRO_5011720849" evidence="2">
    <location>
        <begin position="19"/>
        <end position="278"/>
    </location>
</feature>
<dbReference type="EMBL" id="FOEI01000001">
    <property type="protein sequence ID" value="SEP61497.1"/>
    <property type="molecule type" value="Genomic_DNA"/>
</dbReference>
<evidence type="ECO:0000313" key="4">
    <source>
        <dbReference type="EMBL" id="SEP61497.1"/>
    </source>
</evidence>
<gene>
    <name evidence="4" type="ORF">SAMN05444005_101594</name>
</gene>
<dbReference type="OrthoDB" id="5381604at2"/>
<dbReference type="Pfam" id="PF20773">
    <property type="entry name" value="InhA-like_MAM"/>
    <property type="match status" value="1"/>
</dbReference>
<accession>A0A1H8ZB90</accession>
<evidence type="ECO:0000256" key="1">
    <source>
        <dbReference type="ARBA" id="ARBA00022729"/>
    </source>
</evidence>
<sequence>MRKLLLLSGMLLSMNSFGQILSETFEGGTFPPTGWAIDNQVAGGFWKPTSGLSAALQGDFLIAGSNSAFMNYITAANTANLISPSFSLQNYTSATFTFKAVVGWSYMIDGDFGDLFAKVSTDGGTTWTQVWVEEDSSEFVDDGDNDPNTDLYNSSIANVSINMAPYLGQSNVKIKFEYVGEDADSVSVDNILVSGVLSSDSFTLSGVKMYPNPVKDMLNIVSEKEELTKVTITDLNGRIVKEVTNNLSQISVQDLSKGIYMVTIESATAKKVEKLIVE</sequence>